<dbReference type="Pfam" id="PF08246">
    <property type="entry name" value="Inhibitor_I29"/>
    <property type="match status" value="2"/>
</dbReference>
<keyword evidence="4" id="KW-1185">Reference proteome</keyword>
<dbReference type="SMART" id="SM00848">
    <property type="entry name" value="Inhibitor_I29"/>
    <property type="match status" value="2"/>
</dbReference>
<dbReference type="EMBL" id="MNCJ02000321">
    <property type="protein sequence ID" value="KAF5803735.1"/>
    <property type="molecule type" value="Genomic_DNA"/>
</dbReference>
<dbReference type="AlphaFoldDB" id="A0A9K3NL66"/>
<dbReference type="InterPro" id="IPR038765">
    <property type="entry name" value="Papain-like_cys_pep_sf"/>
</dbReference>
<evidence type="ECO:0000259" key="2">
    <source>
        <dbReference type="SMART" id="SM00848"/>
    </source>
</evidence>
<dbReference type="Gene3D" id="1.10.287.2250">
    <property type="match status" value="2"/>
</dbReference>
<dbReference type="SUPFAM" id="SSF54001">
    <property type="entry name" value="Cysteine proteinases"/>
    <property type="match status" value="2"/>
</dbReference>
<reference evidence="3" key="1">
    <citation type="journal article" date="2017" name="Nature">
        <title>The sunflower genome provides insights into oil metabolism, flowering and Asterid evolution.</title>
        <authorList>
            <person name="Badouin H."/>
            <person name="Gouzy J."/>
            <person name="Grassa C.J."/>
            <person name="Murat F."/>
            <person name="Staton S.E."/>
            <person name="Cottret L."/>
            <person name="Lelandais-Briere C."/>
            <person name="Owens G.L."/>
            <person name="Carrere S."/>
            <person name="Mayjonade B."/>
            <person name="Legrand L."/>
            <person name="Gill N."/>
            <person name="Kane N.C."/>
            <person name="Bowers J.E."/>
            <person name="Hubner S."/>
            <person name="Bellec A."/>
            <person name="Berard A."/>
            <person name="Berges H."/>
            <person name="Blanchet N."/>
            <person name="Boniface M.C."/>
            <person name="Brunel D."/>
            <person name="Catrice O."/>
            <person name="Chaidir N."/>
            <person name="Claudel C."/>
            <person name="Donnadieu C."/>
            <person name="Faraut T."/>
            <person name="Fievet G."/>
            <person name="Helmstetter N."/>
            <person name="King M."/>
            <person name="Knapp S.J."/>
            <person name="Lai Z."/>
            <person name="Le Paslier M.C."/>
            <person name="Lippi Y."/>
            <person name="Lorenzon L."/>
            <person name="Mandel J.R."/>
            <person name="Marage G."/>
            <person name="Marchand G."/>
            <person name="Marquand E."/>
            <person name="Bret-Mestries E."/>
            <person name="Morien E."/>
            <person name="Nambeesan S."/>
            <person name="Nguyen T."/>
            <person name="Pegot-Espagnet P."/>
            <person name="Pouilly N."/>
            <person name="Raftis F."/>
            <person name="Sallet E."/>
            <person name="Schiex T."/>
            <person name="Thomas J."/>
            <person name="Vandecasteele C."/>
            <person name="Vares D."/>
            <person name="Vear F."/>
            <person name="Vautrin S."/>
            <person name="Crespi M."/>
            <person name="Mangin B."/>
            <person name="Burke J.M."/>
            <person name="Salse J."/>
            <person name="Munos S."/>
            <person name="Vincourt P."/>
            <person name="Rieseberg L.H."/>
            <person name="Langlade N.B."/>
        </authorList>
    </citation>
    <scope>NUCLEOTIDE SEQUENCE</scope>
    <source>
        <tissue evidence="3">Leaves</tissue>
    </source>
</reference>
<sequence>MSAIDSDREKFLAWKVKWGKDYATKEEDESRFQTFKQNLREIEAFNSRSSARWWKGLNMFSDLTDEQFKTEFLGCKHPTMYKDVGDDEVMCWGSSSDDEEDTEEGHAAVKCQGPAAPPKEATLPEEPKPKRPRLDDSLLVPEDQFLTQHPRGANGAMSAIDSDREKFLAWKVKWGKDYATKEEDESRFQTFKQNLREIEAFNSRSSARWWKGLNMFSDLTDEQFKTEFLGCKHPTMYKDVGGDEVMCWGSSSDDEEEEEDTKEGYATVKRQSDGRKVECCSACGTGA</sequence>
<feature type="compositionally biased region" description="Basic and acidic residues" evidence="1">
    <location>
        <begin position="125"/>
        <end position="135"/>
    </location>
</feature>
<evidence type="ECO:0000313" key="3">
    <source>
        <dbReference type="EMBL" id="KAF5803735.1"/>
    </source>
</evidence>
<dbReference type="Proteomes" id="UP000215914">
    <property type="component" value="Unassembled WGS sequence"/>
</dbReference>
<dbReference type="OrthoDB" id="2161771at2759"/>
<evidence type="ECO:0000256" key="1">
    <source>
        <dbReference type="SAM" id="MobiDB-lite"/>
    </source>
</evidence>
<feature type="region of interest" description="Disordered" evidence="1">
    <location>
        <begin position="92"/>
        <end position="135"/>
    </location>
</feature>
<feature type="domain" description="Cathepsin propeptide inhibitor" evidence="2">
    <location>
        <begin position="167"/>
        <end position="224"/>
    </location>
</feature>
<keyword evidence="3" id="KW-0378">Hydrolase</keyword>
<reference evidence="3" key="2">
    <citation type="submission" date="2020-06" db="EMBL/GenBank/DDBJ databases">
        <title>Helianthus annuus Genome sequencing and assembly Release 2.</title>
        <authorList>
            <person name="Gouzy J."/>
            <person name="Langlade N."/>
            <person name="Munos S."/>
        </authorList>
    </citation>
    <scope>NUCLEOTIDE SEQUENCE</scope>
    <source>
        <tissue evidence="3">Leaves</tissue>
    </source>
</reference>
<feature type="domain" description="Cathepsin propeptide inhibitor" evidence="2">
    <location>
        <begin position="11"/>
        <end position="68"/>
    </location>
</feature>
<gene>
    <name evidence="3" type="ORF">HanXRQr2_Chr06g0274941</name>
</gene>
<dbReference type="Gramene" id="mRNA:HanXRQr2_Chr06g0274941">
    <property type="protein sequence ID" value="mRNA:HanXRQr2_Chr06g0274941"/>
    <property type="gene ID" value="HanXRQr2_Chr06g0274941"/>
</dbReference>
<proteinExistence type="predicted"/>
<name>A0A9K3NL66_HELAN</name>
<dbReference type="GO" id="GO:0016787">
    <property type="term" value="F:hydrolase activity"/>
    <property type="evidence" value="ECO:0007669"/>
    <property type="project" value="UniProtKB-KW"/>
</dbReference>
<comment type="caution">
    <text evidence="3">The sequence shown here is derived from an EMBL/GenBank/DDBJ whole genome shotgun (WGS) entry which is preliminary data.</text>
</comment>
<protein>
    <submittedName>
        <fullName evidence="3">Fruit bromelain</fullName>
        <ecNumber evidence="3">3.4.22.33</ecNumber>
    </submittedName>
</protein>
<dbReference type="EC" id="3.4.22.33" evidence="3"/>
<organism evidence="3 4">
    <name type="scientific">Helianthus annuus</name>
    <name type="common">Common sunflower</name>
    <dbReference type="NCBI Taxonomy" id="4232"/>
    <lineage>
        <taxon>Eukaryota</taxon>
        <taxon>Viridiplantae</taxon>
        <taxon>Streptophyta</taxon>
        <taxon>Embryophyta</taxon>
        <taxon>Tracheophyta</taxon>
        <taxon>Spermatophyta</taxon>
        <taxon>Magnoliopsida</taxon>
        <taxon>eudicotyledons</taxon>
        <taxon>Gunneridae</taxon>
        <taxon>Pentapetalae</taxon>
        <taxon>asterids</taxon>
        <taxon>campanulids</taxon>
        <taxon>Asterales</taxon>
        <taxon>Asteraceae</taxon>
        <taxon>Asteroideae</taxon>
        <taxon>Heliantheae alliance</taxon>
        <taxon>Heliantheae</taxon>
        <taxon>Helianthus</taxon>
    </lineage>
</organism>
<dbReference type="InterPro" id="IPR013201">
    <property type="entry name" value="Prot_inhib_I29"/>
</dbReference>
<evidence type="ECO:0000313" key="4">
    <source>
        <dbReference type="Proteomes" id="UP000215914"/>
    </source>
</evidence>
<accession>A0A9K3NL66</accession>